<evidence type="ECO:0000259" key="1">
    <source>
        <dbReference type="Pfam" id="PF01909"/>
    </source>
</evidence>
<feature type="domain" description="Polymerase nucleotidyl transferase" evidence="1">
    <location>
        <begin position="23"/>
        <end position="60"/>
    </location>
</feature>
<evidence type="ECO:0000313" key="2">
    <source>
        <dbReference type="EMBL" id="MFF3569230.1"/>
    </source>
</evidence>
<dbReference type="Gene3D" id="3.30.460.10">
    <property type="entry name" value="Beta Polymerase, domain 2"/>
    <property type="match status" value="1"/>
</dbReference>
<keyword evidence="3" id="KW-1185">Reference proteome</keyword>
<dbReference type="InterPro" id="IPR002934">
    <property type="entry name" value="Polymerase_NTP_transf_dom"/>
</dbReference>
<dbReference type="SUPFAM" id="SSF81301">
    <property type="entry name" value="Nucleotidyltransferase"/>
    <property type="match status" value="1"/>
</dbReference>
<gene>
    <name evidence="2" type="ORF">ACFYXQ_15780</name>
</gene>
<accession>A0ABW6RYX2</accession>
<dbReference type="Pfam" id="PF01909">
    <property type="entry name" value="NTP_transf_2"/>
    <property type="match status" value="1"/>
</dbReference>
<dbReference type="EMBL" id="JBIAQY010000004">
    <property type="protein sequence ID" value="MFF3569230.1"/>
    <property type="molecule type" value="Genomic_DNA"/>
</dbReference>
<protein>
    <submittedName>
        <fullName evidence="2">Nucleotidyltransferase domain-containing protein</fullName>
    </submittedName>
</protein>
<evidence type="ECO:0000313" key="3">
    <source>
        <dbReference type="Proteomes" id="UP001601992"/>
    </source>
</evidence>
<dbReference type="Proteomes" id="UP001601992">
    <property type="component" value="Unassembled WGS sequence"/>
</dbReference>
<dbReference type="InterPro" id="IPR043519">
    <property type="entry name" value="NT_sf"/>
</dbReference>
<sequence>MPTTDLVEAATAAVVDAFADTPVFACLTGSSANDTDTVDSDIDLLVVLPNDLPVTEAAQRREAFTRNYIHLHTLFGRTPDLQWPGEVCYAADLDAGIAGGAFDLDSGPRLRLCADDRPYRYWVSMAANGIPLTGHAAFAGYTTQCAATLLNHIRYNRLVAARSVPEQPPDADAPEWAEWKVDPVTVGNQPSRCCSVDRNLDYHAWRNRLQEPRCSPPLDRWIKHWRAVAIIPLGGE</sequence>
<comment type="caution">
    <text evidence="2">The sequence shown here is derived from an EMBL/GenBank/DDBJ whole genome shotgun (WGS) entry which is preliminary data.</text>
</comment>
<dbReference type="RefSeq" id="WP_387404003.1">
    <property type="nucleotide sequence ID" value="NZ_JBIAQY010000004.1"/>
</dbReference>
<proteinExistence type="predicted"/>
<name>A0ABW6RYX2_9NOCA</name>
<reference evidence="2 3" key="1">
    <citation type="submission" date="2024-10" db="EMBL/GenBank/DDBJ databases">
        <title>The Natural Products Discovery Center: Release of the First 8490 Sequenced Strains for Exploring Actinobacteria Biosynthetic Diversity.</title>
        <authorList>
            <person name="Kalkreuter E."/>
            <person name="Kautsar S.A."/>
            <person name="Yang D."/>
            <person name="Bader C.D."/>
            <person name="Teijaro C.N."/>
            <person name="Fluegel L."/>
            <person name="Davis C.M."/>
            <person name="Simpson J.R."/>
            <person name="Lauterbach L."/>
            <person name="Steele A.D."/>
            <person name="Gui C."/>
            <person name="Meng S."/>
            <person name="Li G."/>
            <person name="Viehrig K."/>
            <person name="Ye F."/>
            <person name="Su P."/>
            <person name="Kiefer A.F."/>
            <person name="Nichols A."/>
            <person name="Cepeda A.J."/>
            <person name="Yan W."/>
            <person name="Fan B."/>
            <person name="Jiang Y."/>
            <person name="Adhikari A."/>
            <person name="Zheng C.-J."/>
            <person name="Schuster L."/>
            <person name="Cowan T.M."/>
            <person name="Smanski M.J."/>
            <person name="Chevrette M.G."/>
            <person name="De Carvalho L.P.S."/>
            <person name="Shen B."/>
        </authorList>
    </citation>
    <scope>NUCLEOTIDE SEQUENCE [LARGE SCALE GENOMIC DNA]</scope>
    <source>
        <strain evidence="2 3">NPDC002593</strain>
    </source>
</reference>
<dbReference type="CDD" id="cd05403">
    <property type="entry name" value="NT_KNTase_like"/>
    <property type="match status" value="1"/>
</dbReference>
<organism evidence="2 3">
    <name type="scientific">Nocardia jiangxiensis</name>
    <dbReference type="NCBI Taxonomy" id="282685"/>
    <lineage>
        <taxon>Bacteria</taxon>
        <taxon>Bacillati</taxon>
        <taxon>Actinomycetota</taxon>
        <taxon>Actinomycetes</taxon>
        <taxon>Mycobacteriales</taxon>
        <taxon>Nocardiaceae</taxon>
        <taxon>Nocardia</taxon>
    </lineage>
</organism>